<dbReference type="AlphaFoldDB" id="A0AAE1QN71"/>
<evidence type="ECO:0000256" key="8">
    <source>
        <dbReference type="ARBA" id="ARBA00023067"/>
    </source>
</evidence>
<dbReference type="Pfam" id="PF06470">
    <property type="entry name" value="SMC_hinge"/>
    <property type="match status" value="1"/>
</dbReference>
<dbReference type="SMART" id="SM00968">
    <property type="entry name" value="SMC_hinge"/>
    <property type="match status" value="1"/>
</dbReference>
<feature type="coiled-coil region" evidence="13">
    <location>
        <begin position="958"/>
        <end position="1014"/>
    </location>
</feature>
<dbReference type="PANTHER" id="PTHR43977">
    <property type="entry name" value="STRUCTURAL MAINTENANCE OF CHROMOSOMES PROTEIN 3"/>
    <property type="match status" value="1"/>
</dbReference>
<keyword evidence="11" id="KW-0131">Cell cycle</keyword>
<keyword evidence="8" id="KW-0226">DNA condensation</keyword>
<keyword evidence="5" id="KW-0498">Mitosis</keyword>
<keyword evidence="9 12" id="KW-0539">Nucleus</keyword>
<dbReference type="Proteomes" id="UP001291623">
    <property type="component" value="Unassembled WGS sequence"/>
</dbReference>
<dbReference type="SUPFAM" id="SSF52540">
    <property type="entry name" value="P-loop containing nucleoside triphosphate hydrolases"/>
    <property type="match status" value="1"/>
</dbReference>
<evidence type="ECO:0000259" key="14">
    <source>
        <dbReference type="SMART" id="SM00968"/>
    </source>
</evidence>
<evidence type="ECO:0000256" key="2">
    <source>
        <dbReference type="ARBA" id="ARBA00005231"/>
    </source>
</evidence>
<evidence type="ECO:0000256" key="1">
    <source>
        <dbReference type="ARBA" id="ARBA00004123"/>
    </source>
</evidence>
<dbReference type="Gene3D" id="3.30.70.1620">
    <property type="match status" value="1"/>
</dbReference>
<protein>
    <recommendedName>
        <fullName evidence="12">Structural maintenance of chromosomes protein</fullName>
    </recommendedName>
</protein>
<accession>A0AAE1QN71</accession>
<dbReference type="InterPro" id="IPR027120">
    <property type="entry name" value="Smc2_ABC"/>
</dbReference>
<dbReference type="PIRSF" id="PIRSF005719">
    <property type="entry name" value="SMC"/>
    <property type="match status" value="1"/>
</dbReference>
<dbReference type="SUPFAM" id="SSF75553">
    <property type="entry name" value="Smc hinge domain"/>
    <property type="match status" value="1"/>
</dbReference>
<dbReference type="InterPro" id="IPR010935">
    <property type="entry name" value="SMC_hinge"/>
</dbReference>
<dbReference type="InterPro" id="IPR036277">
    <property type="entry name" value="SMC_hinge_sf"/>
</dbReference>
<sequence length="1170" mass="134989">MYIKSITIDGFKSYAEKTVINNFDRSFNAITGLNGSGKSNILDSICFVLGITNMNLVRVNNLRELIYKNGQAGVTKAQVCIEFDNTDKQNCPTGYENDNVITLRKEINLNNSSKYFINGDKKTTSQVNDFFHSVQLNINNPHFLIMQGRITKVINMKPREVLGMIEEATNISMYENKKKESYQMIDKKEIDLKNIDILINESIIPKLKQLKQDQVKLIEYQKVNSELEHSMKIYTAWRYVENKNMCEKSEVYIEEKVNKKKEINDYINELSSNIEEIEKKVIDLEKEKDSEFGDKLGKLDEELKKTQEKESKEQTNLNLKKDAIKEEEKRKKEVEKLKNDDNKLLKQKQAEFDKVKNTFEHLKEAFEQNEKELEDAQKKLQAISAGLTCENGKITGSLQDQLTQAQREIKNFETQTITLKNELQAVEKELTRKQKELNHLNSNTTGTEQMHNLQLEVSNLEEEMNSLNFDEQKLQELNEMQNKLSQTVNDFSEKIRRIYLEIPMLSFNYNSPVPNFDRSKVLGVVASLFKVKDPKFYKAIEKAAGGKLFNVVVDNEETAKLILNKCHLDRKRTILPISVLKGRSVDIPALKNAEKLVGKENVFSAASLIEYDEHLDEVIKYVFGDTLICTDLDSANKVTFAKNVLKRTVTLDGDVFDPSGTLSGGSTQNTRSILFSANEIENLNANLKEVQLEMNRLEAQINDSNSLLQKYNFIKNKFDKKHHDLEMIKIQFTKHINLTNEIESLNIKLNNLKTDLQNAEENKISLSEKIKELQLKITDSKAAREKELKEAKASLEKAKKNKASSKNFAEEEKKINSLSLEIEEIKKSIELNAKNSEDLEKIISEYKVEFEKEEEKFKLAKEEVHMISEKIKEQKNLLRAHCNEINKLQKQKNDLDKKIDENHLKIKDIDHQIDQIKSKTADSKKIVSDLMKNNFWIKEEEHLFNNPNAGYGFDNFNSDQFVKKIKKLESEKSSLEKTVNLKAQVALKDKESELEELKNRREIIETDKHKLLQYIDEVDREKLKTLEAAYEKVNKDFGDIFSTLLPGTQAKLERFVGKPIYEGLKIRIAFGNIWKESLTELSGGQRSLVALSLIFSLLLYKPAPIYILDEVDAALDQNHTQNIGIMIKKHFARSQFIIVSLKDDMFNNANVLFKTKFINGTSTVNRFTKS</sequence>
<keyword evidence="4" id="KW-0547">Nucleotide-binding</keyword>
<name>A0AAE1QN71_9SOLA</name>
<evidence type="ECO:0000256" key="4">
    <source>
        <dbReference type="ARBA" id="ARBA00022741"/>
    </source>
</evidence>
<evidence type="ECO:0000256" key="13">
    <source>
        <dbReference type="SAM" id="Coils"/>
    </source>
</evidence>
<keyword evidence="16" id="KW-1185">Reference proteome</keyword>
<dbReference type="GO" id="GO:0005694">
    <property type="term" value="C:chromosome"/>
    <property type="evidence" value="ECO:0007669"/>
    <property type="project" value="InterPro"/>
</dbReference>
<feature type="coiled-coil region" evidence="13">
    <location>
        <begin position="260"/>
        <end position="494"/>
    </location>
</feature>
<gene>
    <name evidence="15" type="ORF">RND71_043403</name>
</gene>
<evidence type="ECO:0000313" key="16">
    <source>
        <dbReference type="Proteomes" id="UP001291623"/>
    </source>
</evidence>
<evidence type="ECO:0000256" key="11">
    <source>
        <dbReference type="ARBA" id="ARBA00023306"/>
    </source>
</evidence>
<reference evidence="15" key="1">
    <citation type="submission" date="2023-12" db="EMBL/GenBank/DDBJ databases">
        <title>Genome assembly of Anisodus tanguticus.</title>
        <authorList>
            <person name="Wang Y.-J."/>
        </authorList>
    </citation>
    <scope>NUCLEOTIDE SEQUENCE</scope>
    <source>
        <strain evidence="15">KB-2021</strain>
        <tissue evidence="15">Leaf</tissue>
    </source>
</reference>
<evidence type="ECO:0000256" key="9">
    <source>
        <dbReference type="ARBA" id="ARBA00023242"/>
    </source>
</evidence>
<dbReference type="Pfam" id="PF02463">
    <property type="entry name" value="SMC_N"/>
    <property type="match status" value="2"/>
</dbReference>
<evidence type="ECO:0000256" key="6">
    <source>
        <dbReference type="ARBA" id="ARBA00022840"/>
    </source>
</evidence>
<dbReference type="InterPro" id="IPR027417">
    <property type="entry name" value="P-loop_NTPase"/>
</dbReference>
<comment type="caution">
    <text evidence="15">The sequence shown here is derived from an EMBL/GenBank/DDBJ whole genome shotgun (WGS) entry which is preliminary data.</text>
</comment>
<comment type="subcellular location">
    <subcellularLocation>
        <location evidence="1 12">Nucleus</location>
    </subcellularLocation>
</comment>
<dbReference type="InterPro" id="IPR003395">
    <property type="entry name" value="RecF/RecN/SMC_N"/>
</dbReference>
<keyword evidence="7 13" id="KW-0175">Coiled coil</keyword>
<dbReference type="EMBL" id="JAVYJV010000083">
    <property type="protein sequence ID" value="KAK4336854.1"/>
    <property type="molecule type" value="Genomic_DNA"/>
</dbReference>
<dbReference type="Gene3D" id="1.20.1060.20">
    <property type="match status" value="1"/>
</dbReference>
<dbReference type="GO" id="GO:0005634">
    <property type="term" value="C:nucleus"/>
    <property type="evidence" value="ECO:0007669"/>
    <property type="project" value="UniProtKB-SubCell"/>
</dbReference>
<feature type="coiled-coil region" evidence="13">
    <location>
        <begin position="735"/>
        <end position="905"/>
    </location>
</feature>
<dbReference type="CDD" id="cd03273">
    <property type="entry name" value="ABC_SMC2_euk"/>
    <property type="match status" value="1"/>
</dbReference>
<dbReference type="GO" id="GO:0051321">
    <property type="term" value="P:meiotic cell cycle"/>
    <property type="evidence" value="ECO:0007669"/>
    <property type="project" value="UniProtKB-KW"/>
</dbReference>
<evidence type="ECO:0000256" key="10">
    <source>
        <dbReference type="ARBA" id="ARBA00023254"/>
    </source>
</evidence>
<dbReference type="GO" id="GO:0005524">
    <property type="term" value="F:ATP binding"/>
    <property type="evidence" value="ECO:0007669"/>
    <property type="project" value="UniProtKB-KW"/>
</dbReference>
<dbReference type="GO" id="GO:0030261">
    <property type="term" value="P:chromosome condensation"/>
    <property type="evidence" value="ECO:0007669"/>
    <property type="project" value="UniProtKB-KW"/>
</dbReference>
<proteinExistence type="inferred from homology"/>
<keyword evidence="6" id="KW-0067">ATP-binding</keyword>
<evidence type="ECO:0000256" key="12">
    <source>
        <dbReference type="PIRNR" id="PIRNR005719"/>
    </source>
</evidence>
<dbReference type="InterPro" id="IPR024704">
    <property type="entry name" value="SMC"/>
</dbReference>
<feature type="coiled-coil region" evidence="13">
    <location>
        <begin position="673"/>
        <end position="707"/>
    </location>
</feature>
<keyword evidence="10" id="KW-0469">Meiosis</keyword>
<comment type="similarity">
    <text evidence="2">Belongs to the SMC family. SMC2 subfamily.</text>
</comment>
<organism evidence="15 16">
    <name type="scientific">Anisodus tanguticus</name>
    <dbReference type="NCBI Taxonomy" id="243964"/>
    <lineage>
        <taxon>Eukaryota</taxon>
        <taxon>Viridiplantae</taxon>
        <taxon>Streptophyta</taxon>
        <taxon>Embryophyta</taxon>
        <taxon>Tracheophyta</taxon>
        <taxon>Spermatophyta</taxon>
        <taxon>Magnoliopsida</taxon>
        <taxon>eudicotyledons</taxon>
        <taxon>Gunneridae</taxon>
        <taxon>Pentapetalae</taxon>
        <taxon>asterids</taxon>
        <taxon>lamiids</taxon>
        <taxon>Solanales</taxon>
        <taxon>Solanaceae</taxon>
        <taxon>Solanoideae</taxon>
        <taxon>Hyoscyameae</taxon>
        <taxon>Anisodus</taxon>
    </lineage>
</organism>
<dbReference type="Gene3D" id="3.40.50.300">
    <property type="entry name" value="P-loop containing nucleotide triphosphate hydrolases"/>
    <property type="match status" value="2"/>
</dbReference>
<evidence type="ECO:0000256" key="3">
    <source>
        <dbReference type="ARBA" id="ARBA00022618"/>
    </source>
</evidence>
<keyword evidence="3" id="KW-0132">Cell division</keyword>
<dbReference type="GO" id="GO:0016887">
    <property type="term" value="F:ATP hydrolysis activity"/>
    <property type="evidence" value="ECO:0007669"/>
    <property type="project" value="InterPro"/>
</dbReference>
<evidence type="ECO:0000256" key="5">
    <source>
        <dbReference type="ARBA" id="ARBA00022776"/>
    </source>
</evidence>
<dbReference type="GO" id="GO:0051301">
    <property type="term" value="P:cell division"/>
    <property type="evidence" value="ECO:0007669"/>
    <property type="project" value="UniProtKB-KW"/>
</dbReference>
<evidence type="ECO:0000256" key="7">
    <source>
        <dbReference type="ARBA" id="ARBA00023054"/>
    </source>
</evidence>
<feature type="domain" description="SMC hinge" evidence="14">
    <location>
        <begin position="519"/>
        <end position="639"/>
    </location>
</feature>
<evidence type="ECO:0000313" key="15">
    <source>
        <dbReference type="EMBL" id="KAK4336854.1"/>
    </source>
</evidence>